<comment type="pathway">
    <text evidence="1">Protein degradation; proteasomal Pup-dependent pathway.</text>
</comment>
<dbReference type="RefSeq" id="WP_123091765.1">
    <property type="nucleotide sequence ID" value="NZ_CP044548.2"/>
</dbReference>
<evidence type="ECO:0000256" key="1">
    <source>
        <dbReference type="ARBA" id="ARBA00004707"/>
    </source>
</evidence>
<sequence>MAGQEQVRRSGGGGEDETPGDDAFGQVSASNAARDEGLDSVLSDIDGVLETNAEEFVKSFVQKGGE</sequence>
<dbReference type="GeneID" id="59160980"/>
<evidence type="ECO:0000256" key="2">
    <source>
        <dbReference type="ARBA" id="ARBA00010616"/>
    </source>
</evidence>
<gene>
    <name evidence="6" type="ORF">EEW87_007390</name>
</gene>
<evidence type="ECO:0000256" key="4">
    <source>
        <dbReference type="ARBA" id="ARBA00032321"/>
    </source>
</evidence>
<dbReference type="InterPro" id="IPR008515">
    <property type="entry name" value="Ubiquitin-like_Pup"/>
</dbReference>
<comment type="similarity">
    <text evidence="2">Belongs to the prokaryotic ubiquitin-like protein family.</text>
</comment>
<evidence type="ECO:0000313" key="7">
    <source>
        <dbReference type="Proteomes" id="UP000271708"/>
    </source>
</evidence>
<dbReference type="GO" id="GO:0070628">
    <property type="term" value="F:proteasome binding"/>
    <property type="evidence" value="ECO:0007669"/>
    <property type="project" value="InterPro"/>
</dbReference>
<dbReference type="GO" id="GO:0070490">
    <property type="term" value="P:protein pupylation"/>
    <property type="evidence" value="ECO:0007669"/>
    <property type="project" value="InterPro"/>
</dbReference>
<dbReference type="Pfam" id="PF05639">
    <property type="entry name" value="Pup"/>
    <property type="match status" value="1"/>
</dbReference>
<dbReference type="KEGG" id="jme:EEW87_007390"/>
<evidence type="ECO:0000256" key="3">
    <source>
        <dbReference type="ARBA" id="ARBA00016748"/>
    </source>
</evidence>
<proteinExistence type="inferred from homology"/>
<organism evidence="6 7">
    <name type="scientific">Janibacter melonis</name>
    <dbReference type="NCBI Taxonomy" id="262209"/>
    <lineage>
        <taxon>Bacteria</taxon>
        <taxon>Bacillati</taxon>
        <taxon>Actinomycetota</taxon>
        <taxon>Actinomycetes</taxon>
        <taxon>Micrococcales</taxon>
        <taxon>Intrasporangiaceae</taxon>
        <taxon>Janibacter</taxon>
    </lineage>
</organism>
<dbReference type="Proteomes" id="UP000271708">
    <property type="component" value="Chromosome"/>
</dbReference>
<dbReference type="GO" id="GO:0019941">
    <property type="term" value="P:modification-dependent protein catabolic process"/>
    <property type="evidence" value="ECO:0007669"/>
    <property type="project" value="InterPro"/>
</dbReference>
<dbReference type="EMBL" id="CP044548">
    <property type="protein sequence ID" value="QFQ30181.1"/>
    <property type="molecule type" value="Genomic_DNA"/>
</dbReference>
<feature type="region of interest" description="Disordered" evidence="5">
    <location>
        <begin position="1"/>
        <end position="38"/>
    </location>
</feature>
<dbReference type="NCBIfam" id="TIGR03687">
    <property type="entry name" value="pupylate_cterm"/>
    <property type="match status" value="1"/>
</dbReference>
<dbReference type="AlphaFoldDB" id="A0A5P8FLX1"/>
<dbReference type="UniPathway" id="UPA00997"/>
<name>A0A5P8FLX1_9MICO</name>
<protein>
    <recommendedName>
        <fullName evidence="3">Prokaryotic ubiquitin-like protein Pup</fullName>
    </recommendedName>
    <alternativeName>
        <fullName evidence="4">Bacterial ubiquitin-like modifier</fullName>
    </alternativeName>
</protein>
<evidence type="ECO:0000313" key="6">
    <source>
        <dbReference type="EMBL" id="QFQ30181.1"/>
    </source>
</evidence>
<dbReference type="GO" id="GO:0031386">
    <property type="term" value="F:protein tag activity"/>
    <property type="evidence" value="ECO:0007669"/>
    <property type="project" value="InterPro"/>
</dbReference>
<dbReference type="GO" id="GO:0010498">
    <property type="term" value="P:proteasomal protein catabolic process"/>
    <property type="evidence" value="ECO:0007669"/>
    <property type="project" value="InterPro"/>
</dbReference>
<evidence type="ECO:0000256" key="5">
    <source>
        <dbReference type="SAM" id="MobiDB-lite"/>
    </source>
</evidence>
<reference evidence="6 7" key="1">
    <citation type="submission" date="2019-09" db="EMBL/GenBank/DDBJ databases">
        <title>Complete Genome Sequence of Janibacter melonis M714 with both human health impact and industrial applications.</title>
        <authorList>
            <person name="Jin M."/>
            <person name="Zhao Q.R."/>
        </authorList>
    </citation>
    <scope>NUCLEOTIDE SEQUENCE [LARGE SCALE GENOMIC DNA]</scope>
    <source>
        <strain evidence="6 7">M714</strain>
    </source>
</reference>
<accession>A0A5P8FLX1</accession>
<dbReference type="OrthoDB" id="3254977at2"/>